<organism evidence="2 3">
    <name type="scientific">Hymenobacter yonginensis</name>
    <dbReference type="NCBI Taxonomy" id="748197"/>
    <lineage>
        <taxon>Bacteria</taxon>
        <taxon>Pseudomonadati</taxon>
        <taxon>Bacteroidota</taxon>
        <taxon>Cytophagia</taxon>
        <taxon>Cytophagales</taxon>
        <taxon>Hymenobacteraceae</taxon>
        <taxon>Hymenobacter</taxon>
    </lineage>
</organism>
<gene>
    <name evidence="2" type="ORF">O9Z63_07745</name>
</gene>
<evidence type="ECO:0000313" key="3">
    <source>
        <dbReference type="Proteomes" id="UP001211872"/>
    </source>
</evidence>
<keyword evidence="2" id="KW-0326">Glycosidase</keyword>
<reference evidence="2 3" key="1">
    <citation type="journal article" date="2011" name="Int. J. Syst. Evol. Microbiol.">
        <title>Hymenobacter yonginensis sp. nov., isolated from a mesotrophic artificial lake.</title>
        <authorList>
            <person name="Joung Y."/>
            <person name="Cho S.H."/>
            <person name="Kim H."/>
            <person name="Kim S.B."/>
            <person name="Joh K."/>
        </authorList>
    </citation>
    <scope>NUCLEOTIDE SEQUENCE [LARGE SCALE GENOMIC DNA]</scope>
    <source>
        <strain evidence="2 3">KCTC 22745</strain>
    </source>
</reference>
<feature type="domain" description="Phosphodiester glycosidase" evidence="1">
    <location>
        <begin position="76"/>
        <end position="226"/>
    </location>
</feature>
<accession>A0ABY7PTA7</accession>
<sequence>MNVRILRLLLAGLLLGIAGGAFFMARPQPRDPVGRFLSYRVDLSRQHLRLFWLDEQRRPLRSLGRLRRWLADRGDTLEFAMNGGMFRPGNAPLGLYIENGRLITPLDTGAGAGNFYLKPNGVFYLTPDNQAGVCRTADFARLLRQRSVRYATQSGPMLVLDGQLHPAFRAGSANRQIRNGVGVLPDGRVLCVLSREPVNFYDFARYFQQQGCRNALYLDGFVSRAYLPAQGWTQTDGDLGVLVGVTSR</sequence>
<dbReference type="PANTHER" id="PTHR40446">
    <property type="entry name" value="N-ACETYLGLUCOSAMINE-1-PHOSPHODIESTER ALPHA-N-ACETYLGLUCOSAMINIDASE"/>
    <property type="match status" value="1"/>
</dbReference>
<dbReference type="Pfam" id="PF09992">
    <property type="entry name" value="NAGPA"/>
    <property type="match status" value="1"/>
</dbReference>
<name>A0ABY7PTA7_9BACT</name>
<evidence type="ECO:0000313" key="2">
    <source>
        <dbReference type="EMBL" id="WBO86139.1"/>
    </source>
</evidence>
<keyword evidence="2" id="KW-0378">Hydrolase</keyword>
<keyword evidence="3" id="KW-1185">Reference proteome</keyword>
<evidence type="ECO:0000259" key="1">
    <source>
        <dbReference type="Pfam" id="PF09992"/>
    </source>
</evidence>
<dbReference type="Proteomes" id="UP001211872">
    <property type="component" value="Chromosome"/>
</dbReference>
<dbReference type="EMBL" id="CP115396">
    <property type="protein sequence ID" value="WBO86139.1"/>
    <property type="molecule type" value="Genomic_DNA"/>
</dbReference>
<dbReference type="PANTHER" id="PTHR40446:SF2">
    <property type="entry name" value="N-ACETYLGLUCOSAMINE-1-PHOSPHODIESTER ALPHA-N-ACETYLGLUCOSAMINIDASE"/>
    <property type="match status" value="1"/>
</dbReference>
<dbReference type="InterPro" id="IPR018711">
    <property type="entry name" value="NAGPA"/>
</dbReference>
<protein>
    <submittedName>
        <fullName evidence="2">Phosphodiester glycosidase family protein</fullName>
    </submittedName>
</protein>
<dbReference type="GO" id="GO:0016798">
    <property type="term" value="F:hydrolase activity, acting on glycosyl bonds"/>
    <property type="evidence" value="ECO:0007669"/>
    <property type="project" value="UniProtKB-KW"/>
</dbReference>
<dbReference type="RefSeq" id="WP_270128724.1">
    <property type="nucleotide sequence ID" value="NZ_CP115396.1"/>
</dbReference>
<proteinExistence type="predicted"/>